<reference evidence="1 2" key="1">
    <citation type="submission" date="2024-06" db="EMBL/GenBank/DDBJ databases">
        <title>Genomics of switchgrass bacterial isolates.</title>
        <authorList>
            <person name="Shade A."/>
        </authorList>
    </citation>
    <scope>NUCLEOTIDE SEQUENCE [LARGE SCALE GENOMIC DNA]</scope>
    <source>
        <strain evidence="1 2">PvP084</strain>
    </source>
</reference>
<sequence length="164" mass="16657">MSANPNRRGLLGLFAAAPIAAAASVQPASVLGRVRMMAAAGRFDALAPAALGRLADGTRGAGLPGIGAALERAHPLDASTPPDLLELVAGIGSEPARIEAQLTAEARAIAAVALVYPPEIAAFRSFGAPMRRRLYAELLTREYARLAAASEPPPMPAASSGPDA</sequence>
<evidence type="ECO:0000313" key="1">
    <source>
        <dbReference type="EMBL" id="MET3868306.1"/>
    </source>
</evidence>
<dbReference type="RefSeq" id="WP_209650471.1">
    <property type="nucleotide sequence ID" value="NZ_JBEPNV010000001.1"/>
</dbReference>
<protein>
    <recommendedName>
        <fullName evidence="3">DUF4142 domain-containing protein</fullName>
    </recommendedName>
</protein>
<evidence type="ECO:0008006" key="3">
    <source>
        <dbReference type="Google" id="ProtNLM"/>
    </source>
</evidence>
<dbReference type="InterPro" id="IPR006311">
    <property type="entry name" value="TAT_signal"/>
</dbReference>
<organism evidence="1 2">
    <name type="scientific">Methylobacterium radiotolerans</name>
    <dbReference type="NCBI Taxonomy" id="31998"/>
    <lineage>
        <taxon>Bacteria</taxon>
        <taxon>Pseudomonadati</taxon>
        <taxon>Pseudomonadota</taxon>
        <taxon>Alphaproteobacteria</taxon>
        <taxon>Hyphomicrobiales</taxon>
        <taxon>Methylobacteriaceae</taxon>
        <taxon>Methylobacterium</taxon>
    </lineage>
</organism>
<gene>
    <name evidence="1" type="ORF">ABIC20_005615</name>
</gene>
<dbReference type="PROSITE" id="PS51318">
    <property type="entry name" value="TAT"/>
    <property type="match status" value="1"/>
</dbReference>
<dbReference type="Proteomes" id="UP001549119">
    <property type="component" value="Unassembled WGS sequence"/>
</dbReference>
<proteinExistence type="predicted"/>
<name>A0ABV2NPK6_9HYPH</name>
<keyword evidence="2" id="KW-1185">Reference proteome</keyword>
<accession>A0ABV2NPK6</accession>
<dbReference type="EMBL" id="JBEPNW010000002">
    <property type="protein sequence ID" value="MET3868306.1"/>
    <property type="molecule type" value="Genomic_DNA"/>
</dbReference>
<evidence type="ECO:0000313" key="2">
    <source>
        <dbReference type="Proteomes" id="UP001549119"/>
    </source>
</evidence>
<comment type="caution">
    <text evidence="1">The sequence shown here is derived from an EMBL/GenBank/DDBJ whole genome shotgun (WGS) entry which is preliminary data.</text>
</comment>